<keyword evidence="3" id="KW-0238">DNA-binding</keyword>
<dbReference type="Gene3D" id="1.10.10.10">
    <property type="entry name" value="Winged helix-like DNA-binding domain superfamily/Winged helix DNA-binding domain"/>
    <property type="match status" value="1"/>
</dbReference>
<protein>
    <submittedName>
        <fullName evidence="6">LysR family transcriptional regulator</fullName>
    </submittedName>
</protein>
<dbReference type="InterPro" id="IPR000847">
    <property type="entry name" value="LysR_HTH_N"/>
</dbReference>
<dbReference type="EMBL" id="JAMOIM010000001">
    <property type="protein sequence ID" value="MCW6506555.1"/>
    <property type="molecule type" value="Genomic_DNA"/>
</dbReference>
<dbReference type="PROSITE" id="PS50931">
    <property type="entry name" value="HTH_LYSR"/>
    <property type="match status" value="1"/>
</dbReference>
<evidence type="ECO:0000256" key="1">
    <source>
        <dbReference type="ARBA" id="ARBA00009437"/>
    </source>
</evidence>
<dbReference type="GO" id="GO:0003677">
    <property type="term" value="F:DNA binding"/>
    <property type="evidence" value="ECO:0007669"/>
    <property type="project" value="UniProtKB-KW"/>
</dbReference>
<evidence type="ECO:0000259" key="5">
    <source>
        <dbReference type="PROSITE" id="PS50931"/>
    </source>
</evidence>
<keyword evidence="7" id="KW-1185">Reference proteome</keyword>
<accession>A0AA41YSL2</accession>
<evidence type="ECO:0000256" key="2">
    <source>
        <dbReference type="ARBA" id="ARBA00023015"/>
    </source>
</evidence>
<feature type="domain" description="HTH lysR-type" evidence="5">
    <location>
        <begin position="5"/>
        <end position="62"/>
    </location>
</feature>
<dbReference type="InterPro" id="IPR050176">
    <property type="entry name" value="LTTR"/>
</dbReference>
<reference evidence="6" key="1">
    <citation type="submission" date="2022-05" db="EMBL/GenBank/DDBJ databases">
        <authorList>
            <person name="Pankratov T."/>
        </authorList>
    </citation>
    <scope>NUCLEOTIDE SEQUENCE</scope>
    <source>
        <strain evidence="6">BP6-180914</strain>
    </source>
</reference>
<proteinExistence type="inferred from homology"/>
<dbReference type="PRINTS" id="PR00039">
    <property type="entry name" value="HTHLYSR"/>
</dbReference>
<dbReference type="FunFam" id="1.10.10.10:FF:000001">
    <property type="entry name" value="LysR family transcriptional regulator"/>
    <property type="match status" value="1"/>
</dbReference>
<dbReference type="Gene3D" id="3.40.190.10">
    <property type="entry name" value="Periplasmic binding protein-like II"/>
    <property type="match status" value="2"/>
</dbReference>
<dbReference type="Pfam" id="PF00126">
    <property type="entry name" value="HTH_1"/>
    <property type="match status" value="1"/>
</dbReference>
<sequence length="291" mass="31267">MVRNIDTALIRAFTTVADTASMTAAAEALHLTQAAISQQIKRLEEAFGTTLFDRDRKGLALTNDGERLYARAKRLLGMNDEIWAEMTTAAFDGEVRLGVPYDLVGNYMPAILKAFASAHPKVEITLTCMTSPDLIEALAADRLDLVIAEEPFGRSRGECILTDRLVWVGAKGGDAFRRRPLPISLGCETCAFRPVLFEALKKSSLPWRTVAESDGTFAISATVQTDLAVTALLASTIVPGLDVLSSGSGLPPLPNFTVNLHLPPTGTSPVVQALAETVRQGFLGRQRQAAA</sequence>
<dbReference type="GO" id="GO:0003700">
    <property type="term" value="F:DNA-binding transcription factor activity"/>
    <property type="evidence" value="ECO:0007669"/>
    <property type="project" value="InterPro"/>
</dbReference>
<dbReference type="InterPro" id="IPR036390">
    <property type="entry name" value="WH_DNA-bd_sf"/>
</dbReference>
<dbReference type="SUPFAM" id="SSF53850">
    <property type="entry name" value="Periplasmic binding protein-like II"/>
    <property type="match status" value="1"/>
</dbReference>
<evidence type="ECO:0000313" key="7">
    <source>
        <dbReference type="Proteomes" id="UP001165667"/>
    </source>
</evidence>
<dbReference type="Proteomes" id="UP001165667">
    <property type="component" value="Unassembled WGS sequence"/>
</dbReference>
<comment type="similarity">
    <text evidence="1">Belongs to the LysR transcriptional regulatory family.</text>
</comment>
<organism evidence="6 7">
    <name type="scientific">Lichenifustis flavocetrariae</name>
    <dbReference type="NCBI Taxonomy" id="2949735"/>
    <lineage>
        <taxon>Bacteria</taxon>
        <taxon>Pseudomonadati</taxon>
        <taxon>Pseudomonadota</taxon>
        <taxon>Alphaproteobacteria</taxon>
        <taxon>Hyphomicrobiales</taxon>
        <taxon>Lichenihabitantaceae</taxon>
        <taxon>Lichenifustis</taxon>
    </lineage>
</organism>
<dbReference type="Pfam" id="PF03466">
    <property type="entry name" value="LysR_substrate"/>
    <property type="match status" value="1"/>
</dbReference>
<name>A0AA41YSL2_9HYPH</name>
<dbReference type="PANTHER" id="PTHR30579:SF7">
    <property type="entry name" value="HTH-TYPE TRANSCRIPTIONAL REGULATOR LRHA-RELATED"/>
    <property type="match status" value="1"/>
</dbReference>
<evidence type="ECO:0000313" key="6">
    <source>
        <dbReference type="EMBL" id="MCW6506555.1"/>
    </source>
</evidence>
<dbReference type="InterPro" id="IPR036388">
    <property type="entry name" value="WH-like_DNA-bd_sf"/>
</dbReference>
<dbReference type="AlphaFoldDB" id="A0AA41YSL2"/>
<dbReference type="SUPFAM" id="SSF46785">
    <property type="entry name" value="Winged helix' DNA-binding domain"/>
    <property type="match status" value="1"/>
</dbReference>
<evidence type="ECO:0000256" key="3">
    <source>
        <dbReference type="ARBA" id="ARBA00023125"/>
    </source>
</evidence>
<evidence type="ECO:0000256" key="4">
    <source>
        <dbReference type="ARBA" id="ARBA00023163"/>
    </source>
</evidence>
<keyword evidence="4" id="KW-0804">Transcription</keyword>
<dbReference type="InterPro" id="IPR005119">
    <property type="entry name" value="LysR_subst-bd"/>
</dbReference>
<dbReference type="RefSeq" id="WP_282582915.1">
    <property type="nucleotide sequence ID" value="NZ_JAMOIM010000001.1"/>
</dbReference>
<gene>
    <name evidence="6" type="ORF">M8523_00785</name>
</gene>
<dbReference type="PANTHER" id="PTHR30579">
    <property type="entry name" value="TRANSCRIPTIONAL REGULATOR"/>
    <property type="match status" value="1"/>
</dbReference>
<keyword evidence="2" id="KW-0805">Transcription regulation</keyword>
<comment type="caution">
    <text evidence="6">The sequence shown here is derived from an EMBL/GenBank/DDBJ whole genome shotgun (WGS) entry which is preliminary data.</text>
</comment>